<comment type="similarity">
    <text evidence="5 12">Belongs to the acyl-CoA oxidase family.</text>
</comment>
<comment type="subcellular location">
    <subcellularLocation>
        <location evidence="3">Peroxisome</location>
    </subcellularLocation>
</comment>
<evidence type="ECO:0000259" key="17">
    <source>
        <dbReference type="Pfam" id="PF22924"/>
    </source>
</evidence>
<dbReference type="InterPro" id="IPR036250">
    <property type="entry name" value="AcylCo_DH-like_C"/>
</dbReference>
<dbReference type="InterPro" id="IPR029320">
    <property type="entry name" value="Acyl-CoA_ox_N"/>
</dbReference>
<dbReference type="HOGENOM" id="CLU_014629_3_1_1"/>
<keyword evidence="11" id="KW-0576">Peroxisome</keyword>
<dbReference type="GO" id="GO:0005777">
    <property type="term" value="C:peroxisome"/>
    <property type="evidence" value="ECO:0007669"/>
    <property type="project" value="UniProtKB-SubCell"/>
</dbReference>
<keyword evidence="9" id="KW-0560">Oxidoreductase</keyword>
<feature type="domain" description="Acyl-CoA oxidase C-alpha1" evidence="17">
    <location>
        <begin position="260"/>
        <end position="392"/>
    </location>
</feature>
<dbReference type="GO" id="GO:0005504">
    <property type="term" value="F:fatty acid binding"/>
    <property type="evidence" value="ECO:0007669"/>
    <property type="project" value="TreeGrafter"/>
</dbReference>
<dbReference type="FunFam" id="2.40.110.10:FF:000003">
    <property type="entry name" value="Acyl-coenzyme A oxidase"/>
    <property type="match status" value="1"/>
</dbReference>
<dbReference type="GO" id="GO:0003997">
    <property type="term" value="F:acyl-CoA oxidase activity"/>
    <property type="evidence" value="ECO:0007669"/>
    <property type="project" value="UniProtKB-EC"/>
</dbReference>
<dbReference type="Pfam" id="PF01756">
    <property type="entry name" value="ACOX"/>
    <property type="match status" value="1"/>
</dbReference>
<keyword evidence="7 12" id="KW-0274">FAD</keyword>
<dbReference type="SUPFAM" id="SSF47203">
    <property type="entry name" value="Acyl-CoA dehydrogenase C-terminal domain-like"/>
    <property type="match status" value="2"/>
</dbReference>
<dbReference type="Gene3D" id="2.40.110.10">
    <property type="entry name" value="Butyryl-CoA Dehydrogenase, subunit A, domain 2"/>
    <property type="match status" value="1"/>
</dbReference>
<evidence type="ECO:0000313" key="18">
    <source>
        <dbReference type="EMBL" id="KGG49985.1"/>
    </source>
</evidence>
<dbReference type="EMBL" id="JMKJ01000609">
    <property type="protein sequence ID" value="KGG49985.1"/>
    <property type="molecule type" value="Genomic_DNA"/>
</dbReference>
<accession>A0A098VM19</accession>
<comment type="catalytic activity">
    <reaction evidence="1">
        <text>a 2,3-saturated acyl-CoA + O2 = a (2E)-enoyl-CoA + H2O2</text>
        <dbReference type="Rhea" id="RHEA:38959"/>
        <dbReference type="ChEBI" id="CHEBI:15379"/>
        <dbReference type="ChEBI" id="CHEBI:16240"/>
        <dbReference type="ChEBI" id="CHEBI:58856"/>
        <dbReference type="ChEBI" id="CHEBI:65111"/>
        <dbReference type="EC" id="1.3.3.6"/>
    </reaction>
</comment>
<reference evidence="18 19" key="1">
    <citation type="submission" date="2014-04" db="EMBL/GenBank/DDBJ databases">
        <title>A new species of microsporidia sheds light on the evolution of extreme parasitism.</title>
        <authorList>
            <person name="Haag K.L."/>
            <person name="James T.Y."/>
            <person name="Larsson R."/>
            <person name="Schaer T.M."/>
            <person name="Refardt D."/>
            <person name="Pombert J.-F."/>
            <person name="Ebert D."/>
        </authorList>
    </citation>
    <scope>NUCLEOTIDE SEQUENCE [LARGE SCALE GENOMIC DNA]</scope>
    <source>
        <strain evidence="18 19">UGP3</strain>
        <tissue evidence="18">Spores</tissue>
    </source>
</reference>
<dbReference type="InterPro" id="IPR006091">
    <property type="entry name" value="Acyl-CoA_Oxase/DH_mid-dom"/>
</dbReference>
<evidence type="ECO:0000256" key="4">
    <source>
        <dbReference type="ARBA" id="ARBA00004846"/>
    </source>
</evidence>
<keyword evidence="8" id="KW-0276">Fatty acid metabolism</keyword>
<dbReference type="InterPro" id="IPR046373">
    <property type="entry name" value="Acyl-CoA_Oxase/DH_mid-dom_sf"/>
</dbReference>
<dbReference type="Pfam" id="PF22924">
    <property type="entry name" value="ACOX_C_alpha1"/>
    <property type="match status" value="1"/>
</dbReference>
<evidence type="ECO:0000256" key="6">
    <source>
        <dbReference type="ARBA" id="ARBA00022630"/>
    </source>
</evidence>
<evidence type="ECO:0000256" key="3">
    <source>
        <dbReference type="ARBA" id="ARBA00004275"/>
    </source>
</evidence>
<keyword evidence="10" id="KW-0443">Lipid metabolism</keyword>
<dbReference type="InterPro" id="IPR009100">
    <property type="entry name" value="AcylCoA_DH/oxidase_NM_dom_sf"/>
</dbReference>
<comment type="pathway">
    <text evidence="4">Lipid metabolism; peroxisomal fatty acid beta-oxidation.</text>
</comment>
<evidence type="ECO:0000259" key="15">
    <source>
        <dbReference type="Pfam" id="PF02770"/>
    </source>
</evidence>
<dbReference type="Gene3D" id="1.10.540.10">
    <property type="entry name" value="Acyl-CoA dehydrogenase/oxidase, N-terminal domain"/>
    <property type="match status" value="1"/>
</dbReference>
<dbReference type="RefSeq" id="XP_013236421.1">
    <property type="nucleotide sequence ID" value="XM_013380967.1"/>
</dbReference>
<dbReference type="Pfam" id="PF02770">
    <property type="entry name" value="Acyl-CoA_dh_M"/>
    <property type="match status" value="1"/>
</dbReference>
<evidence type="ECO:0000256" key="5">
    <source>
        <dbReference type="ARBA" id="ARBA00006288"/>
    </source>
</evidence>
<dbReference type="SUPFAM" id="SSF56645">
    <property type="entry name" value="Acyl-CoA dehydrogenase NM domain-like"/>
    <property type="match status" value="1"/>
</dbReference>
<protein>
    <recommendedName>
        <fullName evidence="12">Acyl-coenzyme A oxidase</fullName>
    </recommendedName>
</protein>
<organism evidence="18 19">
    <name type="scientific">Mitosporidium daphniae</name>
    <dbReference type="NCBI Taxonomy" id="1485682"/>
    <lineage>
        <taxon>Eukaryota</taxon>
        <taxon>Fungi</taxon>
        <taxon>Fungi incertae sedis</taxon>
        <taxon>Microsporidia</taxon>
        <taxon>Mitosporidium</taxon>
    </lineage>
</organism>
<dbReference type="GO" id="GO:0055088">
    <property type="term" value="P:lipid homeostasis"/>
    <property type="evidence" value="ECO:0007669"/>
    <property type="project" value="TreeGrafter"/>
</dbReference>
<evidence type="ECO:0000256" key="7">
    <source>
        <dbReference type="ARBA" id="ARBA00022827"/>
    </source>
</evidence>
<evidence type="ECO:0000256" key="8">
    <source>
        <dbReference type="ARBA" id="ARBA00022832"/>
    </source>
</evidence>
<evidence type="ECO:0000313" key="19">
    <source>
        <dbReference type="Proteomes" id="UP000029725"/>
    </source>
</evidence>
<dbReference type="GO" id="GO:0033540">
    <property type="term" value="P:fatty acid beta-oxidation using acyl-CoA oxidase"/>
    <property type="evidence" value="ECO:0007669"/>
    <property type="project" value="UniProtKB-UniPathway"/>
</dbReference>
<comment type="cofactor">
    <cofactor evidence="2">
        <name>FAD</name>
        <dbReference type="ChEBI" id="CHEBI:57692"/>
    </cofactor>
</comment>
<keyword evidence="19" id="KW-1185">Reference proteome</keyword>
<dbReference type="Pfam" id="PF14749">
    <property type="entry name" value="Acyl-CoA_ox_N"/>
    <property type="match status" value="1"/>
</dbReference>
<dbReference type="InterPro" id="IPR002655">
    <property type="entry name" value="Acyl-CoA_oxidase_C"/>
</dbReference>
<evidence type="ECO:0000259" key="16">
    <source>
        <dbReference type="Pfam" id="PF14749"/>
    </source>
</evidence>
<dbReference type="PANTHER" id="PTHR10909">
    <property type="entry name" value="ELECTRON TRANSPORT OXIDOREDUCTASE"/>
    <property type="match status" value="1"/>
</dbReference>
<evidence type="ECO:0000256" key="11">
    <source>
        <dbReference type="ARBA" id="ARBA00023140"/>
    </source>
</evidence>
<dbReference type="Gene3D" id="1.20.140.10">
    <property type="entry name" value="Butyryl-CoA Dehydrogenase, subunit A, domain 3"/>
    <property type="match status" value="2"/>
</dbReference>
<comment type="caution">
    <text evidence="18">The sequence shown here is derived from an EMBL/GenBank/DDBJ whole genome shotgun (WGS) entry which is preliminary data.</text>
</comment>
<feature type="binding site" evidence="13">
    <location>
        <position position="122"/>
    </location>
    <ligand>
        <name>FAD</name>
        <dbReference type="ChEBI" id="CHEBI:57692"/>
    </ligand>
</feature>
<dbReference type="GO" id="GO:0071949">
    <property type="term" value="F:FAD binding"/>
    <property type="evidence" value="ECO:0007669"/>
    <property type="project" value="InterPro"/>
</dbReference>
<proteinExistence type="inferred from homology"/>
<evidence type="ECO:0000256" key="9">
    <source>
        <dbReference type="ARBA" id="ARBA00023002"/>
    </source>
</evidence>
<dbReference type="VEuPathDB" id="MicrosporidiaDB:DI09_97p80"/>
<dbReference type="PIRSF" id="PIRSF000168">
    <property type="entry name" value="Acyl-CoA_oxidase"/>
    <property type="match status" value="1"/>
</dbReference>
<name>A0A098VM19_9MICR</name>
<keyword evidence="6 12" id="KW-0285">Flavoprotein</keyword>
<evidence type="ECO:0000259" key="14">
    <source>
        <dbReference type="Pfam" id="PF01756"/>
    </source>
</evidence>
<dbReference type="InterPro" id="IPR012258">
    <property type="entry name" value="Acyl-CoA_oxidase"/>
</dbReference>
<evidence type="ECO:0000256" key="13">
    <source>
        <dbReference type="PIRSR" id="PIRSR000168-2"/>
    </source>
</evidence>
<evidence type="ECO:0000256" key="1">
    <source>
        <dbReference type="ARBA" id="ARBA00001201"/>
    </source>
</evidence>
<dbReference type="InterPro" id="IPR055060">
    <property type="entry name" value="ACOX_C_alpha1"/>
</dbReference>
<gene>
    <name evidence="18" type="ORF">DI09_97p80</name>
</gene>
<dbReference type="GeneID" id="25261135"/>
<feature type="domain" description="Acyl-CoA oxidase C-terminal" evidence="14">
    <location>
        <begin position="435"/>
        <end position="604"/>
    </location>
</feature>
<feature type="domain" description="Acyl-CoA oxidase/dehydrogenase middle" evidence="15">
    <location>
        <begin position="118"/>
        <end position="229"/>
    </location>
</feature>
<feature type="binding site" evidence="13">
    <location>
        <position position="163"/>
    </location>
    <ligand>
        <name>FAD</name>
        <dbReference type="ChEBI" id="CHEBI:57692"/>
    </ligand>
</feature>
<dbReference type="PANTHER" id="PTHR10909:SF250">
    <property type="entry name" value="PEROXISOMAL ACYL-COENZYME A OXIDASE 1"/>
    <property type="match status" value="1"/>
</dbReference>
<dbReference type="UniPathway" id="UPA00661"/>
<feature type="domain" description="Acyl-coenzyme A oxidase N-terminal" evidence="16">
    <location>
        <begin position="83"/>
        <end position="116"/>
    </location>
</feature>
<evidence type="ECO:0000256" key="10">
    <source>
        <dbReference type="ARBA" id="ARBA00023098"/>
    </source>
</evidence>
<dbReference type="AlphaFoldDB" id="A0A098VM19"/>
<evidence type="ECO:0000256" key="12">
    <source>
        <dbReference type="PIRNR" id="PIRNR000168"/>
    </source>
</evidence>
<dbReference type="OrthoDB" id="538336at2759"/>
<dbReference type="InterPro" id="IPR037069">
    <property type="entry name" value="AcylCoA_DH/ox_N_sf"/>
</dbReference>
<dbReference type="Proteomes" id="UP000029725">
    <property type="component" value="Unassembled WGS sequence"/>
</dbReference>
<sequence length="610" mass="68013">MPILMPATSGVINIPSLDKKSCDFQRSTLQLARSSGTANARDLSEHLFGGSENIQTYLRISKLVENNPAFSREKRYHYGRAEITLHFEMFLPVLKAQGTDEQYARWGKAAEDFGIIGCYAQTEIGHGSNLSNLETTATFMRTSGGGQFILNSPSLSSIKWWIGGLGVISTHALVQAKLIIDSVDYGPHLFIVQIRSLVDHSPLPNVEVGDIGAKFGMAKNDNGWLRFNQAKICRSQLLSRFASVDENGNYNPPVHPKIFYGGMVIIRVQLVEQAWLYLARAVTITSRFFCLLTSRYTTVRRQFLSKSGGDENPVITYPLVKYRLFPLIASCFVFNCVGARTASLFDQMTEQLKSYNADLLPFVHALSSGLKSYFTSYVANAVEESRKICGGSLSSLLAYLSKSETSPLKWLNERTLSLESSRQLARDSFCDPAKDHLLAAFRHRCKRLVTELASAVKTFGFDSQNVLCFRVSVAFCQYFCIESMLVAPRKNTISAVLDLMRDVYAISILDSFAADWLEDASLDGKILKKYRHHLEADLFKRMAPEVISLTDSFLLPDFMLDSAIGSSDGDAYRHLLASALRDPVNVDINSNSSAYLQFIRPILKESASKL</sequence>
<evidence type="ECO:0000256" key="2">
    <source>
        <dbReference type="ARBA" id="ARBA00001974"/>
    </source>
</evidence>